<dbReference type="EMBL" id="CM042010">
    <property type="protein sequence ID" value="KAI3778620.1"/>
    <property type="molecule type" value="Genomic_DNA"/>
</dbReference>
<comment type="caution">
    <text evidence="1">The sequence shown here is derived from an EMBL/GenBank/DDBJ whole genome shotgun (WGS) entry which is preliminary data.</text>
</comment>
<proteinExistence type="predicted"/>
<gene>
    <name evidence="1" type="ORF">L2E82_08001</name>
</gene>
<keyword evidence="2" id="KW-1185">Reference proteome</keyword>
<reference evidence="1 2" key="2">
    <citation type="journal article" date="2022" name="Mol. Ecol. Resour.">
        <title>The genomes of chicory, endive, great burdock and yacon provide insights into Asteraceae paleo-polyploidization history and plant inulin production.</title>
        <authorList>
            <person name="Fan W."/>
            <person name="Wang S."/>
            <person name="Wang H."/>
            <person name="Wang A."/>
            <person name="Jiang F."/>
            <person name="Liu H."/>
            <person name="Zhao H."/>
            <person name="Xu D."/>
            <person name="Zhang Y."/>
        </authorList>
    </citation>
    <scope>NUCLEOTIDE SEQUENCE [LARGE SCALE GENOMIC DNA]</scope>
    <source>
        <strain evidence="2">cv. Punajuju</strain>
        <tissue evidence="1">Leaves</tissue>
    </source>
</reference>
<name>A0ACB9G5D7_CICIN</name>
<sequence>MEMYPALDEKFVMGVKTVGKVLFRQVSEKNHMEIGLAGELINEMIRWGVRRQVMFNTIFVHGEEEEPKGQLDDVDYGGYEEEEEEVVEDDNLERS</sequence>
<evidence type="ECO:0000313" key="2">
    <source>
        <dbReference type="Proteomes" id="UP001055811"/>
    </source>
</evidence>
<protein>
    <submittedName>
        <fullName evidence="1">Uncharacterized protein</fullName>
    </submittedName>
</protein>
<reference evidence="2" key="1">
    <citation type="journal article" date="2022" name="Mol. Ecol. Resour.">
        <title>The genomes of chicory, endive, great burdock and yacon provide insights into Asteraceae palaeo-polyploidization history and plant inulin production.</title>
        <authorList>
            <person name="Fan W."/>
            <person name="Wang S."/>
            <person name="Wang H."/>
            <person name="Wang A."/>
            <person name="Jiang F."/>
            <person name="Liu H."/>
            <person name="Zhao H."/>
            <person name="Xu D."/>
            <person name="Zhang Y."/>
        </authorList>
    </citation>
    <scope>NUCLEOTIDE SEQUENCE [LARGE SCALE GENOMIC DNA]</scope>
    <source>
        <strain evidence="2">cv. Punajuju</strain>
    </source>
</reference>
<accession>A0ACB9G5D7</accession>
<organism evidence="1 2">
    <name type="scientific">Cichorium intybus</name>
    <name type="common">Chicory</name>
    <dbReference type="NCBI Taxonomy" id="13427"/>
    <lineage>
        <taxon>Eukaryota</taxon>
        <taxon>Viridiplantae</taxon>
        <taxon>Streptophyta</taxon>
        <taxon>Embryophyta</taxon>
        <taxon>Tracheophyta</taxon>
        <taxon>Spermatophyta</taxon>
        <taxon>Magnoliopsida</taxon>
        <taxon>eudicotyledons</taxon>
        <taxon>Gunneridae</taxon>
        <taxon>Pentapetalae</taxon>
        <taxon>asterids</taxon>
        <taxon>campanulids</taxon>
        <taxon>Asterales</taxon>
        <taxon>Asteraceae</taxon>
        <taxon>Cichorioideae</taxon>
        <taxon>Cichorieae</taxon>
        <taxon>Cichoriinae</taxon>
        <taxon>Cichorium</taxon>
    </lineage>
</organism>
<evidence type="ECO:0000313" key="1">
    <source>
        <dbReference type="EMBL" id="KAI3778620.1"/>
    </source>
</evidence>
<dbReference type="Proteomes" id="UP001055811">
    <property type="component" value="Linkage Group LG02"/>
</dbReference>